<evidence type="ECO:0000313" key="1">
    <source>
        <dbReference type="EMBL" id="EHL31898.1"/>
    </source>
</evidence>
<dbReference type="Proteomes" id="UP000002770">
    <property type="component" value="Unassembled WGS sequence"/>
</dbReference>
<name>G9ELR3_9GAMM</name>
<gene>
    <name evidence="1" type="ORF">LDG_6064</name>
</gene>
<keyword evidence="2" id="KW-1185">Reference proteome</keyword>
<dbReference type="EMBL" id="JH413808">
    <property type="protein sequence ID" value="EHL31898.1"/>
    <property type="molecule type" value="Genomic_DNA"/>
</dbReference>
<accession>G9ELR3</accession>
<sequence length="42" mass="4783">MFKNFLLDAIVSVYSLFLNKKIPGFSPGQISCLNYSFKHRSA</sequence>
<evidence type="ECO:0000313" key="2">
    <source>
        <dbReference type="Proteomes" id="UP000002770"/>
    </source>
</evidence>
<dbReference type="InParanoid" id="G9ELR3"/>
<protein>
    <submittedName>
        <fullName evidence="1">Uncharacterized protein</fullName>
    </submittedName>
</protein>
<dbReference type="HOGENOM" id="CLU_3253435_0_0_6"/>
<reference evidence="1 2" key="1">
    <citation type="journal article" date="2011" name="BMC Genomics">
        <title>Insight into cross-talk between intra-amoebal pathogens.</title>
        <authorList>
            <person name="Gimenez G."/>
            <person name="Bertelli C."/>
            <person name="Moliner C."/>
            <person name="Robert C."/>
            <person name="Raoult D."/>
            <person name="Fournier P.E."/>
            <person name="Greub G."/>
        </authorList>
    </citation>
    <scope>NUCLEOTIDE SEQUENCE [LARGE SCALE GENOMIC DNA]</scope>
    <source>
        <strain evidence="1 2">LLAP12</strain>
    </source>
</reference>
<dbReference type="AlphaFoldDB" id="G9ELR3"/>
<organism evidence="1 2">
    <name type="scientific">Legionella drancourtii LLAP12</name>
    <dbReference type="NCBI Taxonomy" id="658187"/>
    <lineage>
        <taxon>Bacteria</taxon>
        <taxon>Pseudomonadati</taxon>
        <taxon>Pseudomonadota</taxon>
        <taxon>Gammaproteobacteria</taxon>
        <taxon>Legionellales</taxon>
        <taxon>Legionellaceae</taxon>
        <taxon>Legionella</taxon>
    </lineage>
</organism>
<proteinExistence type="predicted"/>